<evidence type="ECO:0000313" key="1">
    <source>
        <dbReference type="EMBL" id="KDQ10675.1"/>
    </source>
</evidence>
<protein>
    <submittedName>
        <fullName evidence="1">Uncharacterized protein</fullName>
    </submittedName>
</protein>
<dbReference type="InParanoid" id="A0A067M7J0"/>
<dbReference type="OrthoDB" id="5588846at2759"/>
<sequence length="82" mass="9083">MADLTYEADTPEPQPNRQVIIPLSSDSAFHHLSGAIHSLSSLQQTTRAEFETSIRVLSTPISAAARPPSHGKFDLYVWCEIF</sequence>
<dbReference type="EMBL" id="KL198065">
    <property type="protein sequence ID" value="KDQ10675.1"/>
    <property type="molecule type" value="Genomic_DNA"/>
</dbReference>
<dbReference type="AlphaFoldDB" id="A0A067M7J0"/>
<name>A0A067M7J0_BOTB1</name>
<dbReference type="HOGENOM" id="CLU_2557996_0_0_1"/>
<accession>A0A067M7J0</accession>
<proteinExistence type="predicted"/>
<evidence type="ECO:0000313" key="2">
    <source>
        <dbReference type="Proteomes" id="UP000027195"/>
    </source>
</evidence>
<reference evidence="2" key="1">
    <citation type="journal article" date="2014" name="Proc. Natl. Acad. Sci. U.S.A.">
        <title>Extensive sampling of basidiomycete genomes demonstrates inadequacy of the white-rot/brown-rot paradigm for wood decay fungi.</title>
        <authorList>
            <person name="Riley R."/>
            <person name="Salamov A.A."/>
            <person name="Brown D.W."/>
            <person name="Nagy L.G."/>
            <person name="Floudas D."/>
            <person name="Held B.W."/>
            <person name="Levasseur A."/>
            <person name="Lombard V."/>
            <person name="Morin E."/>
            <person name="Otillar R."/>
            <person name="Lindquist E.A."/>
            <person name="Sun H."/>
            <person name="LaButti K.M."/>
            <person name="Schmutz J."/>
            <person name="Jabbour D."/>
            <person name="Luo H."/>
            <person name="Baker S.E."/>
            <person name="Pisabarro A.G."/>
            <person name="Walton J.D."/>
            <person name="Blanchette R.A."/>
            <person name="Henrissat B."/>
            <person name="Martin F."/>
            <person name="Cullen D."/>
            <person name="Hibbett D.S."/>
            <person name="Grigoriev I.V."/>
        </authorList>
    </citation>
    <scope>NUCLEOTIDE SEQUENCE [LARGE SCALE GENOMIC DNA]</scope>
    <source>
        <strain evidence="2">FD-172 SS1</strain>
    </source>
</reference>
<organism evidence="1 2">
    <name type="scientific">Botryobasidium botryosum (strain FD-172 SS1)</name>
    <dbReference type="NCBI Taxonomy" id="930990"/>
    <lineage>
        <taxon>Eukaryota</taxon>
        <taxon>Fungi</taxon>
        <taxon>Dikarya</taxon>
        <taxon>Basidiomycota</taxon>
        <taxon>Agaricomycotina</taxon>
        <taxon>Agaricomycetes</taxon>
        <taxon>Cantharellales</taxon>
        <taxon>Botryobasidiaceae</taxon>
        <taxon>Botryobasidium</taxon>
    </lineage>
</organism>
<keyword evidence="2" id="KW-1185">Reference proteome</keyword>
<dbReference type="Proteomes" id="UP000027195">
    <property type="component" value="Unassembled WGS sequence"/>
</dbReference>
<gene>
    <name evidence="1" type="ORF">BOTBODRAFT_177961</name>
</gene>